<accession>A0A6A6SG07</accession>
<dbReference type="Proteomes" id="UP000799753">
    <property type="component" value="Unassembled WGS sequence"/>
</dbReference>
<dbReference type="GO" id="GO:0016926">
    <property type="term" value="P:protein desumoylation"/>
    <property type="evidence" value="ECO:0007669"/>
    <property type="project" value="TreeGrafter"/>
</dbReference>
<dbReference type="InterPro" id="IPR038765">
    <property type="entry name" value="Papain-like_cys_pep_sf"/>
</dbReference>
<dbReference type="PANTHER" id="PTHR12606:SF141">
    <property type="entry name" value="GH15225P-RELATED"/>
    <property type="match status" value="1"/>
</dbReference>
<evidence type="ECO:0000256" key="4">
    <source>
        <dbReference type="ARBA" id="ARBA00022807"/>
    </source>
</evidence>
<sequence length="196" mass="22271">WLNDAIIDMYLQMLVNHQRAGEGFKPNKRDTKAPAPSVHSFSPMWFKTIQSNANSIAGWAKAVNMTHGRILNSKMIFLPLCDMSHWRLIVIKPQERTIEYFDSLGARGPTYIRAAHTFLRVVLENRYVASEWTDVHEQRSSRQVNGKDCGVFTVLNALVQLRGEEPNRIISDDGMEDARLRITVSLLAGKLTGEMD</sequence>
<dbReference type="SUPFAM" id="SSF54001">
    <property type="entry name" value="Cysteine proteinases"/>
    <property type="match status" value="1"/>
</dbReference>
<evidence type="ECO:0000256" key="2">
    <source>
        <dbReference type="ARBA" id="ARBA00022670"/>
    </source>
</evidence>
<dbReference type="PANTHER" id="PTHR12606">
    <property type="entry name" value="SENTRIN/SUMO-SPECIFIC PROTEASE"/>
    <property type="match status" value="1"/>
</dbReference>
<dbReference type="GO" id="GO:0006508">
    <property type="term" value="P:proteolysis"/>
    <property type="evidence" value="ECO:0007669"/>
    <property type="project" value="UniProtKB-KW"/>
</dbReference>
<evidence type="ECO:0000313" key="7">
    <source>
        <dbReference type="Proteomes" id="UP000799753"/>
    </source>
</evidence>
<dbReference type="Gene3D" id="3.40.395.10">
    <property type="entry name" value="Adenoviral Proteinase, Chain A"/>
    <property type="match status" value="1"/>
</dbReference>
<reference evidence="6" key="1">
    <citation type="journal article" date="2020" name="Stud. Mycol.">
        <title>101 Dothideomycetes genomes: a test case for predicting lifestyles and emergence of pathogens.</title>
        <authorList>
            <person name="Haridas S."/>
            <person name="Albert R."/>
            <person name="Binder M."/>
            <person name="Bloem J."/>
            <person name="Labutti K."/>
            <person name="Salamov A."/>
            <person name="Andreopoulos B."/>
            <person name="Baker S."/>
            <person name="Barry K."/>
            <person name="Bills G."/>
            <person name="Bluhm B."/>
            <person name="Cannon C."/>
            <person name="Castanera R."/>
            <person name="Culley D."/>
            <person name="Daum C."/>
            <person name="Ezra D."/>
            <person name="Gonzalez J."/>
            <person name="Henrissat B."/>
            <person name="Kuo A."/>
            <person name="Liang C."/>
            <person name="Lipzen A."/>
            <person name="Lutzoni F."/>
            <person name="Magnuson J."/>
            <person name="Mondo S."/>
            <person name="Nolan M."/>
            <person name="Ohm R."/>
            <person name="Pangilinan J."/>
            <person name="Park H.-J."/>
            <person name="Ramirez L."/>
            <person name="Alfaro M."/>
            <person name="Sun H."/>
            <person name="Tritt A."/>
            <person name="Yoshinaga Y."/>
            <person name="Zwiers L.-H."/>
            <person name="Turgeon B."/>
            <person name="Goodwin S."/>
            <person name="Spatafora J."/>
            <person name="Crous P."/>
            <person name="Grigoriev I."/>
        </authorList>
    </citation>
    <scope>NUCLEOTIDE SEQUENCE</scope>
    <source>
        <strain evidence="6">CBS 473.64</strain>
    </source>
</reference>
<dbReference type="AlphaFoldDB" id="A0A6A6SG07"/>
<feature type="non-terminal residue" evidence="6">
    <location>
        <position position="196"/>
    </location>
</feature>
<name>A0A6A6SG07_9PLEO</name>
<dbReference type="GO" id="GO:0005634">
    <property type="term" value="C:nucleus"/>
    <property type="evidence" value="ECO:0007669"/>
    <property type="project" value="TreeGrafter"/>
</dbReference>
<keyword evidence="4" id="KW-0788">Thiol protease</keyword>
<dbReference type="PROSITE" id="PS50600">
    <property type="entry name" value="ULP_PROTEASE"/>
    <property type="match status" value="1"/>
</dbReference>
<dbReference type="Pfam" id="PF02902">
    <property type="entry name" value="Peptidase_C48"/>
    <property type="match status" value="1"/>
</dbReference>
<dbReference type="EMBL" id="MU006777">
    <property type="protein sequence ID" value="KAF2645613.1"/>
    <property type="molecule type" value="Genomic_DNA"/>
</dbReference>
<comment type="similarity">
    <text evidence="1">Belongs to the peptidase C48 family.</text>
</comment>
<evidence type="ECO:0000256" key="1">
    <source>
        <dbReference type="ARBA" id="ARBA00005234"/>
    </source>
</evidence>
<evidence type="ECO:0000256" key="3">
    <source>
        <dbReference type="ARBA" id="ARBA00022801"/>
    </source>
</evidence>
<evidence type="ECO:0000313" key="6">
    <source>
        <dbReference type="EMBL" id="KAF2645613.1"/>
    </source>
</evidence>
<dbReference type="InterPro" id="IPR003653">
    <property type="entry name" value="Peptidase_C48_C"/>
</dbReference>
<keyword evidence="7" id="KW-1185">Reference proteome</keyword>
<keyword evidence="3" id="KW-0378">Hydrolase</keyword>
<protein>
    <submittedName>
        <fullName evidence="6">Cysteine proteinase</fullName>
    </submittedName>
</protein>
<gene>
    <name evidence="6" type="ORF">P280DRAFT_373850</name>
</gene>
<proteinExistence type="inferred from homology"/>
<dbReference type="GO" id="GO:0016929">
    <property type="term" value="F:deSUMOylase activity"/>
    <property type="evidence" value="ECO:0007669"/>
    <property type="project" value="TreeGrafter"/>
</dbReference>
<feature type="domain" description="Ubiquitin-like protease family profile" evidence="5">
    <location>
        <begin position="1"/>
        <end position="160"/>
    </location>
</feature>
<evidence type="ECO:0000259" key="5">
    <source>
        <dbReference type="PROSITE" id="PS50600"/>
    </source>
</evidence>
<dbReference type="OrthoDB" id="1939479at2759"/>
<organism evidence="6 7">
    <name type="scientific">Massarina eburnea CBS 473.64</name>
    <dbReference type="NCBI Taxonomy" id="1395130"/>
    <lineage>
        <taxon>Eukaryota</taxon>
        <taxon>Fungi</taxon>
        <taxon>Dikarya</taxon>
        <taxon>Ascomycota</taxon>
        <taxon>Pezizomycotina</taxon>
        <taxon>Dothideomycetes</taxon>
        <taxon>Pleosporomycetidae</taxon>
        <taxon>Pleosporales</taxon>
        <taxon>Massarineae</taxon>
        <taxon>Massarinaceae</taxon>
        <taxon>Massarina</taxon>
    </lineage>
</organism>
<keyword evidence="2" id="KW-0645">Protease</keyword>
<feature type="non-terminal residue" evidence="6">
    <location>
        <position position="1"/>
    </location>
</feature>